<dbReference type="Proteomes" id="UP000887013">
    <property type="component" value="Unassembled WGS sequence"/>
</dbReference>
<dbReference type="EMBL" id="BMAW01115477">
    <property type="protein sequence ID" value="GFT66209.1"/>
    <property type="molecule type" value="Genomic_DNA"/>
</dbReference>
<name>A0A8X6PGJ7_NEPPI</name>
<protein>
    <submittedName>
        <fullName evidence="1">Uncharacterized protein</fullName>
    </submittedName>
</protein>
<proteinExistence type="predicted"/>
<sequence length="95" mass="11300">MPRVEDIVSQVRPIGLDMTDGDVKEFVEGYSDEQNIPHRIFRNLKKRNTQIHSFHSKKRKRWSRKVPTSLIKEIFTKSMNVKNFVEKYHCNKGLL</sequence>
<comment type="caution">
    <text evidence="1">The sequence shown here is derived from an EMBL/GenBank/DDBJ whole genome shotgun (WGS) entry which is preliminary data.</text>
</comment>
<evidence type="ECO:0000313" key="2">
    <source>
        <dbReference type="Proteomes" id="UP000887013"/>
    </source>
</evidence>
<gene>
    <name evidence="1" type="ORF">NPIL_541741</name>
</gene>
<reference evidence="1" key="1">
    <citation type="submission" date="2020-08" db="EMBL/GenBank/DDBJ databases">
        <title>Multicomponent nature underlies the extraordinary mechanical properties of spider dragline silk.</title>
        <authorList>
            <person name="Kono N."/>
            <person name="Nakamura H."/>
            <person name="Mori M."/>
            <person name="Yoshida Y."/>
            <person name="Ohtoshi R."/>
            <person name="Malay A.D."/>
            <person name="Moran D.A.P."/>
            <person name="Tomita M."/>
            <person name="Numata K."/>
            <person name="Arakawa K."/>
        </authorList>
    </citation>
    <scope>NUCLEOTIDE SEQUENCE</scope>
</reference>
<dbReference type="OrthoDB" id="10574534at2759"/>
<accession>A0A8X6PGJ7</accession>
<keyword evidence="2" id="KW-1185">Reference proteome</keyword>
<evidence type="ECO:0000313" key="1">
    <source>
        <dbReference type="EMBL" id="GFT66209.1"/>
    </source>
</evidence>
<dbReference type="AlphaFoldDB" id="A0A8X6PGJ7"/>
<organism evidence="1 2">
    <name type="scientific">Nephila pilipes</name>
    <name type="common">Giant wood spider</name>
    <name type="synonym">Nephila maculata</name>
    <dbReference type="NCBI Taxonomy" id="299642"/>
    <lineage>
        <taxon>Eukaryota</taxon>
        <taxon>Metazoa</taxon>
        <taxon>Ecdysozoa</taxon>
        <taxon>Arthropoda</taxon>
        <taxon>Chelicerata</taxon>
        <taxon>Arachnida</taxon>
        <taxon>Araneae</taxon>
        <taxon>Araneomorphae</taxon>
        <taxon>Entelegynae</taxon>
        <taxon>Araneoidea</taxon>
        <taxon>Nephilidae</taxon>
        <taxon>Nephila</taxon>
    </lineage>
</organism>